<dbReference type="GO" id="GO:0048309">
    <property type="term" value="P:endoplasmic reticulum inheritance"/>
    <property type="evidence" value="ECO:0007669"/>
    <property type="project" value="TreeGrafter"/>
</dbReference>
<name>A0A9N9AJ96_9GLOM</name>
<gene>
    <name evidence="2" type="ORF">AGERDE_LOCUS5901</name>
</gene>
<dbReference type="Pfam" id="PF08426">
    <property type="entry name" value="ICE2"/>
    <property type="match status" value="1"/>
</dbReference>
<accession>A0A9N9AJ96</accession>
<dbReference type="GO" id="GO:0000921">
    <property type="term" value="P:septin ring assembly"/>
    <property type="evidence" value="ECO:0007669"/>
    <property type="project" value="TreeGrafter"/>
</dbReference>
<dbReference type="Proteomes" id="UP000789831">
    <property type="component" value="Unassembled WGS sequence"/>
</dbReference>
<keyword evidence="1" id="KW-1133">Transmembrane helix</keyword>
<keyword evidence="3" id="KW-1185">Reference proteome</keyword>
<organism evidence="2 3">
    <name type="scientific">Ambispora gerdemannii</name>
    <dbReference type="NCBI Taxonomy" id="144530"/>
    <lineage>
        <taxon>Eukaryota</taxon>
        <taxon>Fungi</taxon>
        <taxon>Fungi incertae sedis</taxon>
        <taxon>Mucoromycota</taxon>
        <taxon>Glomeromycotina</taxon>
        <taxon>Glomeromycetes</taxon>
        <taxon>Archaeosporales</taxon>
        <taxon>Ambisporaceae</taxon>
        <taxon>Ambispora</taxon>
    </lineage>
</organism>
<feature type="transmembrane region" description="Helical" evidence="1">
    <location>
        <begin position="137"/>
        <end position="160"/>
    </location>
</feature>
<dbReference type="EMBL" id="CAJVPL010000854">
    <property type="protein sequence ID" value="CAG8535035.1"/>
    <property type="molecule type" value="Genomic_DNA"/>
</dbReference>
<reference evidence="2" key="1">
    <citation type="submission" date="2021-06" db="EMBL/GenBank/DDBJ databases">
        <authorList>
            <person name="Kallberg Y."/>
            <person name="Tangrot J."/>
            <person name="Rosling A."/>
        </authorList>
    </citation>
    <scope>NUCLEOTIDE SEQUENCE</scope>
    <source>
        <strain evidence="2">MT106</strain>
    </source>
</reference>
<dbReference type="GO" id="GO:0097038">
    <property type="term" value="C:perinuclear endoplasmic reticulum"/>
    <property type="evidence" value="ECO:0007669"/>
    <property type="project" value="TreeGrafter"/>
</dbReference>
<comment type="caution">
    <text evidence="2">The sequence shown here is derived from an EMBL/GenBank/DDBJ whole genome shotgun (WGS) entry which is preliminary data.</text>
</comment>
<dbReference type="GO" id="GO:0005789">
    <property type="term" value="C:endoplasmic reticulum membrane"/>
    <property type="evidence" value="ECO:0007669"/>
    <property type="project" value="TreeGrafter"/>
</dbReference>
<keyword evidence="1" id="KW-0472">Membrane</keyword>
<dbReference type="InterPro" id="IPR013635">
    <property type="entry name" value="Ice2"/>
</dbReference>
<dbReference type="PANTHER" id="PTHR31726:SF2">
    <property type="entry name" value="PROTEIN ICE2"/>
    <property type="match status" value="1"/>
</dbReference>
<evidence type="ECO:0000313" key="3">
    <source>
        <dbReference type="Proteomes" id="UP000789831"/>
    </source>
</evidence>
<evidence type="ECO:0000256" key="1">
    <source>
        <dbReference type="SAM" id="Phobius"/>
    </source>
</evidence>
<sequence length="209" mass="23957">MSYEWTNDNNHQSITTKATPTPTFSTSYTSIIEDSSKLKYQHLLNQLPSFSSFMELISNIQPDIILKYVTDFLHSIKFIAALKTALSLHVFTSLTFRVGIISIAITLVKKNCFGDDVVGDHNNNEFHKFLRDEEKSLRYLAIITALSTPIIIAIYTHLLLCHYGYLDGGNYVSRWLNVYVSLTFYSIELFSRKAQDNDDDIFSPLYDDD</sequence>
<dbReference type="AlphaFoldDB" id="A0A9N9AJ96"/>
<dbReference type="PANTHER" id="PTHR31726">
    <property type="entry name" value="PROTEIN ICE2"/>
    <property type="match status" value="1"/>
</dbReference>
<proteinExistence type="predicted"/>
<dbReference type="OrthoDB" id="5577218at2759"/>
<evidence type="ECO:0000313" key="2">
    <source>
        <dbReference type="EMBL" id="CAG8535035.1"/>
    </source>
</evidence>
<dbReference type="GO" id="GO:0032541">
    <property type="term" value="C:cortical endoplasmic reticulum"/>
    <property type="evidence" value="ECO:0007669"/>
    <property type="project" value="TreeGrafter"/>
</dbReference>
<keyword evidence="1" id="KW-0812">Transmembrane</keyword>
<protein>
    <submittedName>
        <fullName evidence="2">1602_t:CDS:1</fullName>
    </submittedName>
</protein>